<evidence type="ECO:0000256" key="1">
    <source>
        <dbReference type="SAM" id="MobiDB-lite"/>
    </source>
</evidence>
<feature type="region of interest" description="Disordered" evidence="1">
    <location>
        <begin position="822"/>
        <end position="861"/>
    </location>
</feature>
<protein>
    <submittedName>
        <fullName evidence="3">DEP domain-containing protein</fullName>
    </submittedName>
</protein>
<reference evidence="3" key="1">
    <citation type="submission" date="2019-11" db="UniProtKB">
        <authorList>
            <consortium name="WormBaseParasite"/>
        </authorList>
    </citation>
    <scope>IDENTIFICATION</scope>
</reference>
<feature type="region of interest" description="Disordered" evidence="1">
    <location>
        <begin position="892"/>
        <end position="937"/>
    </location>
</feature>
<dbReference type="GO" id="GO:0005096">
    <property type="term" value="F:GTPase activator activity"/>
    <property type="evidence" value="ECO:0007669"/>
    <property type="project" value="InterPro"/>
</dbReference>
<sequence length="937" mass="102349">GFEIPNTCVFSRDYSGQLYADFYKVIVQNERFTTDEWRRTLTQLMMEFKYYQHELRDYVLGNIPCIKKPEHACVRLSPAREANILEALNLAITSYEGYNLDRTFDRTGKVCLVISPGCGVFNADRDMVSFTKQRVLDLGVTVDLVCLGSQPLHAVPLFVCRDPASLENAEVCIVPLWMNHSFFRSSREVCALKNSEPVTRINVKARKTASSCDSKSQRRVLNPTDGDDDDDDGQNLLLNNCAPPKRDLACYQVRQKMLTSLTSSTTGQITRQEQHAASLKEGILSSRTPINSTGRYPKYNAVKVVGDYVSASEVDIFGSTSSTRGWNMRFHQLSRTPSEVCSEIQSPAAGKTALAAEFQPYYQLEPAWIALYGYPSSLMANMTGGAYGTSSNATRIITGGTASVRGFPTPIETPMRQGHQDQVKASGVAHSYQNVASSHLVDPCLQHQSTLPSSASPAAPSACSWQPSDGLCSGVTILPCAPRSNATKSANAKAAVALAFGTFPFGVHPRLPDLRQTAEQRRWSHLHALASRPHLNDFAQTQCMAVLEGARPKISLSKIWHAYFAFHRHVLLTLLKDSGPKIRHQRQRVETLRHPYSSAYLRGPCDRNMDTSSSSGRKVSSQCLSVTSVVVVNEESCASGNQPPLPFTEPPEKFTSSESWQSLREVAESPSAVFVDSARDSSPSLSAPANPEMAFPSSYQIDCYVTSTTPSRHQILLRDMLKPVGVDWKSLTMPALLPLTTDFFPAPTSLLGEDYMVHEYRVVLITMSEDEWKKHFNVQTFPGLAYSRHPLSAQQVLEEIVSQRVAQGFQICVDGDDVSAPLNTGAPLRTPDPHQARGLSEAKAPVAQHVTSPLPKQPTPSRSLAFRMRHQAAGGSAAGCAGAGGLFARTKAVPHAPTGPRDHPISGPARLNFQTGSVAPSANPTASSLSKTAAFVS</sequence>
<feature type="compositionally biased region" description="Polar residues" evidence="1">
    <location>
        <begin position="912"/>
        <end position="931"/>
    </location>
</feature>
<evidence type="ECO:0000259" key="2">
    <source>
        <dbReference type="Pfam" id="PF12257"/>
    </source>
</evidence>
<organism evidence="3">
    <name type="scientific">Mesocestoides corti</name>
    <name type="common">Flatworm</name>
    <dbReference type="NCBI Taxonomy" id="53468"/>
    <lineage>
        <taxon>Eukaryota</taxon>
        <taxon>Metazoa</taxon>
        <taxon>Spiralia</taxon>
        <taxon>Lophotrochozoa</taxon>
        <taxon>Platyhelminthes</taxon>
        <taxon>Cestoda</taxon>
        <taxon>Eucestoda</taxon>
        <taxon>Cyclophyllidea</taxon>
        <taxon>Mesocestoididae</taxon>
        <taxon>Mesocestoides</taxon>
    </lineage>
</organism>
<dbReference type="GO" id="GO:0034198">
    <property type="term" value="P:cellular response to amino acid starvation"/>
    <property type="evidence" value="ECO:0007669"/>
    <property type="project" value="TreeGrafter"/>
</dbReference>
<dbReference type="GO" id="GO:0005765">
    <property type="term" value="C:lysosomal membrane"/>
    <property type="evidence" value="ECO:0007669"/>
    <property type="project" value="TreeGrafter"/>
</dbReference>
<evidence type="ECO:0000313" key="3">
    <source>
        <dbReference type="WBParaSite" id="MCU_002878-RA"/>
    </source>
</evidence>
<dbReference type="GO" id="GO:0010508">
    <property type="term" value="P:positive regulation of autophagy"/>
    <property type="evidence" value="ECO:0007669"/>
    <property type="project" value="TreeGrafter"/>
</dbReference>
<accession>A0A5K3ET14</accession>
<dbReference type="InterPro" id="IPR027244">
    <property type="entry name" value="IML1"/>
</dbReference>
<dbReference type="WBParaSite" id="MCU_002878-RA">
    <property type="protein sequence ID" value="MCU_002878-RA"/>
    <property type="gene ID" value="MCU_002878"/>
</dbReference>
<dbReference type="InterPro" id="IPR048255">
    <property type="entry name" value="IML1_N"/>
</dbReference>
<dbReference type="AlphaFoldDB" id="A0A5K3ET14"/>
<dbReference type="GO" id="GO:1904262">
    <property type="term" value="P:negative regulation of TORC1 signaling"/>
    <property type="evidence" value="ECO:0007669"/>
    <property type="project" value="TreeGrafter"/>
</dbReference>
<dbReference type="Pfam" id="PF12257">
    <property type="entry name" value="IML1"/>
    <property type="match status" value="1"/>
</dbReference>
<dbReference type="PANTHER" id="PTHR13179:SF8">
    <property type="entry name" value="GATOR COMPLEX PROTEIN DEPDC5"/>
    <property type="match status" value="1"/>
</dbReference>
<name>A0A5K3ET14_MESCO</name>
<feature type="region of interest" description="Disordered" evidence="1">
    <location>
        <begin position="214"/>
        <end position="234"/>
    </location>
</feature>
<dbReference type="PANTHER" id="PTHR13179">
    <property type="entry name" value="DEP DOMAIN CONTAINING PROTEIN 5"/>
    <property type="match status" value="1"/>
</dbReference>
<dbReference type="GO" id="GO:1990130">
    <property type="term" value="C:GATOR1 complex"/>
    <property type="evidence" value="ECO:0007669"/>
    <property type="project" value="TreeGrafter"/>
</dbReference>
<proteinExistence type="predicted"/>
<feature type="domain" description="Vacuolar membrane-associated protein Iml1 N-terminal" evidence="2">
    <location>
        <begin position="11"/>
        <end position="158"/>
    </location>
</feature>